<dbReference type="Proteomes" id="UP001179121">
    <property type="component" value="Chromosome"/>
</dbReference>
<reference evidence="2" key="1">
    <citation type="submission" date="2022-10" db="EMBL/GenBank/DDBJ databases">
        <authorList>
            <person name="Koch H."/>
        </authorList>
    </citation>
    <scope>NUCLEOTIDE SEQUENCE</scope>
    <source>
        <strain evidence="2">DNF</strain>
    </source>
</reference>
<evidence type="ECO:0000313" key="2">
    <source>
        <dbReference type="EMBL" id="CAI4032297.1"/>
    </source>
</evidence>
<accession>A0AA86T5Z7</accession>
<name>A0AA86T5Z7_9BACT</name>
<feature type="domain" description="HicB-like antitoxin of toxin-antitoxin system" evidence="1">
    <location>
        <begin position="5"/>
        <end position="49"/>
    </location>
</feature>
<dbReference type="PANTHER" id="PTHR34504:SF2">
    <property type="entry name" value="UPF0150 PROTEIN SSL0259"/>
    <property type="match status" value="1"/>
</dbReference>
<dbReference type="PANTHER" id="PTHR34504">
    <property type="entry name" value="ANTITOXIN HICB"/>
    <property type="match status" value="1"/>
</dbReference>
<dbReference type="KEGG" id="nti:DNFV4_02726"/>
<dbReference type="SUPFAM" id="SSF143100">
    <property type="entry name" value="TTHA1013/TTHA0281-like"/>
    <property type="match status" value="1"/>
</dbReference>
<evidence type="ECO:0000313" key="3">
    <source>
        <dbReference type="Proteomes" id="UP001179121"/>
    </source>
</evidence>
<dbReference type="Pfam" id="PF15919">
    <property type="entry name" value="HicB_lk_antitox"/>
    <property type="match status" value="1"/>
</dbReference>
<dbReference type="AlphaFoldDB" id="A0AA86T5Z7"/>
<gene>
    <name evidence="2" type="ORF">DNFV4_02726</name>
</gene>
<protein>
    <submittedName>
        <fullName evidence="2">HicB-like domain-containing protein</fullName>
    </submittedName>
</protein>
<keyword evidence="3" id="KW-1185">Reference proteome</keyword>
<sequence>MIFHVMLEQAGDGWVVVECPALPGCVSQGKDEKEALDNIKEAITAWLWAEDQKALKAFPLKPGQERIVVAV</sequence>
<dbReference type="RefSeq" id="WP_289269034.1">
    <property type="nucleotide sequence ID" value="NZ_OX365700.1"/>
</dbReference>
<dbReference type="InterPro" id="IPR051404">
    <property type="entry name" value="TA_system_antitoxin"/>
</dbReference>
<dbReference type="Gene3D" id="3.30.160.250">
    <property type="match status" value="1"/>
</dbReference>
<dbReference type="EMBL" id="OX365700">
    <property type="protein sequence ID" value="CAI4032297.1"/>
    <property type="molecule type" value="Genomic_DNA"/>
</dbReference>
<organism evidence="2 3">
    <name type="scientific">Nitrospira tepida</name>
    <dbReference type="NCBI Taxonomy" id="2973512"/>
    <lineage>
        <taxon>Bacteria</taxon>
        <taxon>Pseudomonadati</taxon>
        <taxon>Nitrospirota</taxon>
        <taxon>Nitrospiria</taxon>
        <taxon>Nitrospirales</taxon>
        <taxon>Nitrospiraceae</taxon>
        <taxon>Nitrospira</taxon>
    </lineage>
</organism>
<dbReference type="InterPro" id="IPR035069">
    <property type="entry name" value="TTHA1013/TTHA0281-like"/>
</dbReference>
<dbReference type="InterPro" id="IPR031807">
    <property type="entry name" value="HicB-like"/>
</dbReference>
<proteinExistence type="predicted"/>
<evidence type="ECO:0000259" key="1">
    <source>
        <dbReference type="Pfam" id="PF15919"/>
    </source>
</evidence>